<comment type="caution">
    <text evidence="3">The sequence shown here is derived from an EMBL/GenBank/DDBJ whole genome shotgun (WGS) entry which is preliminary data.</text>
</comment>
<dbReference type="EMBL" id="JAJSOF020000013">
    <property type="protein sequence ID" value="KAJ4443049.1"/>
    <property type="molecule type" value="Genomic_DNA"/>
</dbReference>
<keyword evidence="2" id="KW-0812">Transmembrane</keyword>
<gene>
    <name evidence="3" type="ORF">ANN_04699</name>
</gene>
<proteinExistence type="predicted"/>
<evidence type="ECO:0000313" key="4">
    <source>
        <dbReference type="Proteomes" id="UP001148838"/>
    </source>
</evidence>
<dbReference type="Proteomes" id="UP001148838">
    <property type="component" value="Unassembled WGS sequence"/>
</dbReference>
<keyword evidence="2" id="KW-1133">Transmembrane helix</keyword>
<accession>A0ABQ8T974</accession>
<evidence type="ECO:0000313" key="3">
    <source>
        <dbReference type="EMBL" id="KAJ4443049.1"/>
    </source>
</evidence>
<feature type="transmembrane region" description="Helical" evidence="2">
    <location>
        <begin position="69"/>
        <end position="95"/>
    </location>
</feature>
<name>A0ABQ8T974_PERAM</name>
<keyword evidence="2" id="KW-0472">Membrane</keyword>
<feature type="compositionally biased region" description="Polar residues" evidence="1">
    <location>
        <begin position="197"/>
        <end position="216"/>
    </location>
</feature>
<keyword evidence="4" id="KW-1185">Reference proteome</keyword>
<sequence length="415" mass="45739">MYVNYELRKKSTNSKSKIKMFCQHDDGSGNCGDGNGSDFVGCGGGVVVGTVAYVWVWDDDAHDDDASDVTMIVMALLVIAMMMVIVMVMMTAMVIMTALMKFFYVNDSNGPVDFSSRPTSSTTQLGGKMAHSDSEEDEIDIVGEHHTSSQPMLLLRWLDPARFGTLCALTCDDCSSPTGGLGGIRESDADRKRNQKAQRPSNSEDNSQAETSQQGKGSYWDCLRAQTAQVDPLHYPEWNGVHTLRPPELQILLRAVSELPYSPHPLLFHVGLIPVRITTSPVESPWCIALPPATNDLISMESNATFILQLQKLRVVFTCKPKVARCTLLFVLRNPSAAKVATGGCESVHTQGGTFAAAAFDRVSRAKLWDIMKERGYPPLHLVKTIDEMHKDTNICIKKHDRKEVINLGERQGCL</sequence>
<evidence type="ECO:0000256" key="2">
    <source>
        <dbReference type="SAM" id="Phobius"/>
    </source>
</evidence>
<feature type="transmembrane region" description="Helical" evidence="2">
    <location>
        <begin position="39"/>
        <end position="57"/>
    </location>
</feature>
<reference evidence="3 4" key="1">
    <citation type="journal article" date="2022" name="Allergy">
        <title>Genome assembly and annotation of Periplaneta americana reveal a comprehensive cockroach allergen profile.</title>
        <authorList>
            <person name="Wang L."/>
            <person name="Xiong Q."/>
            <person name="Saelim N."/>
            <person name="Wang L."/>
            <person name="Nong W."/>
            <person name="Wan A.T."/>
            <person name="Shi M."/>
            <person name="Liu X."/>
            <person name="Cao Q."/>
            <person name="Hui J.H.L."/>
            <person name="Sookrung N."/>
            <person name="Leung T.F."/>
            <person name="Tungtrongchitr A."/>
            <person name="Tsui S.K.W."/>
        </authorList>
    </citation>
    <scope>NUCLEOTIDE SEQUENCE [LARGE SCALE GENOMIC DNA]</scope>
    <source>
        <strain evidence="3">PWHHKU_190912</strain>
    </source>
</reference>
<feature type="region of interest" description="Disordered" evidence="1">
    <location>
        <begin position="114"/>
        <end position="136"/>
    </location>
</feature>
<feature type="compositionally biased region" description="Polar residues" evidence="1">
    <location>
        <begin position="116"/>
        <end position="125"/>
    </location>
</feature>
<protein>
    <submittedName>
        <fullName evidence="3">Uncharacterized protein</fullName>
    </submittedName>
</protein>
<evidence type="ECO:0000256" key="1">
    <source>
        <dbReference type="SAM" id="MobiDB-lite"/>
    </source>
</evidence>
<feature type="region of interest" description="Disordered" evidence="1">
    <location>
        <begin position="179"/>
        <end position="216"/>
    </location>
</feature>
<organism evidence="3 4">
    <name type="scientific">Periplaneta americana</name>
    <name type="common">American cockroach</name>
    <name type="synonym">Blatta americana</name>
    <dbReference type="NCBI Taxonomy" id="6978"/>
    <lineage>
        <taxon>Eukaryota</taxon>
        <taxon>Metazoa</taxon>
        <taxon>Ecdysozoa</taxon>
        <taxon>Arthropoda</taxon>
        <taxon>Hexapoda</taxon>
        <taxon>Insecta</taxon>
        <taxon>Pterygota</taxon>
        <taxon>Neoptera</taxon>
        <taxon>Polyneoptera</taxon>
        <taxon>Dictyoptera</taxon>
        <taxon>Blattodea</taxon>
        <taxon>Blattoidea</taxon>
        <taxon>Blattidae</taxon>
        <taxon>Blattinae</taxon>
        <taxon>Periplaneta</taxon>
    </lineage>
</organism>